<name>A0A418M3I9_9BACT</name>
<comment type="caution">
    <text evidence="1">The sequence shown here is derived from an EMBL/GenBank/DDBJ whole genome shotgun (WGS) entry which is preliminary data.</text>
</comment>
<dbReference type="InterPro" id="IPR021508">
    <property type="entry name" value="Gp17-like"/>
</dbReference>
<accession>A0A418M3I9</accession>
<evidence type="ECO:0000313" key="1">
    <source>
        <dbReference type="EMBL" id="RIV20328.1"/>
    </source>
</evidence>
<organism evidence="1 2">
    <name type="scientific">Fibrisoma montanum</name>
    <dbReference type="NCBI Taxonomy" id="2305895"/>
    <lineage>
        <taxon>Bacteria</taxon>
        <taxon>Pseudomonadati</taxon>
        <taxon>Bacteroidota</taxon>
        <taxon>Cytophagia</taxon>
        <taxon>Cytophagales</taxon>
        <taxon>Spirosomataceae</taxon>
        <taxon>Fibrisoma</taxon>
    </lineage>
</organism>
<dbReference type="Gene3D" id="3.30.2000.30">
    <property type="match status" value="1"/>
</dbReference>
<sequence>MISQALYALLSQDDTINELVDGRIYGASFEQGSAFPAICYAASDMRPLPCRRPGKTRTGTLDLDILANDLDELGLIAEALHEKLDSLDTIVAGYSLRTGEGEDEPDDEDTDLEKYYKRIQFRLTATKLD</sequence>
<dbReference type="InterPro" id="IPR053745">
    <property type="entry name" value="Viral_Tail_Comp_sf"/>
</dbReference>
<evidence type="ECO:0000313" key="2">
    <source>
        <dbReference type="Proteomes" id="UP000283523"/>
    </source>
</evidence>
<gene>
    <name evidence="1" type="ORF">DYU11_19955</name>
</gene>
<dbReference type="AlphaFoldDB" id="A0A418M3I9"/>
<proteinExistence type="predicted"/>
<reference evidence="1 2" key="1">
    <citation type="submission" date="2018-08" db="EMBL/GenBank/DDBJ databases">
        <title>Fibrisoma montanum sp. nov., isolated from Danxia mountain soil.</title>
        <authorList>
            <person name="Huang Y."/>
        </authorList>
    </citation>
    <scope>NUCLEOTIDE SEQUENCE [LARGE SCALE GENOMIC DNA]</scope>
    <source>
        <strain evidence="1 2">HYT19</strain>
    </source>
</reference>
<dbReference type="Pfam" id="PF11367">
    <property type="entry name" value="Tail_completion_gp17"/>
    <property type="match status" value="1"/>
</dbReference>
<protein>
    <submittedName>
        <fullName evidence="1">DUF3168 domain-containing protein</fullName>
    </submittedName>
</protein>
<keyword evidence="2" id="KW-1185">Reference proteome</keyword>
<dbReference type="EMBL" id="QXED01000006">
    <property type="protein sequence ID" value="RIV20328.1"/>
    <property type="molecule type" value="Genomic_DNA"/>
</dbReference>
<dbReference type="Proteomes" id="UP000283523">
    <property type="component" value="Unassembled WGS sequence"/>
</dbReference>
<dbReference type="RefSeq" id="WP_119669495.1">
    <property type="nucleotide sequence ID" value="NZ_QXED01000006.1"/>
</dbReference>
<dbReference type="OrthoDB" id="962761at2"/>